<dbReference type="EMBL" id="CAXAMN010009557">
    <property type="protein sequence ID" value="CAK9029166.1"/>
    <property type="molecule type" value="Genomic_DNA"/>
</dbReference>
<comment type="caution">
    <text evidence="1">The sequence shown here is derived from an EMBL/GenBank/DDBJ whole genome shotgun (WGS) entry which is preliminary data.</text>
</comment>
<gene>
    <name evidence="1" type="ORF">CCMP2556_LOCUS17390</name>
</gene>
<name>A0ABP0KRA9_9DINO</name>
<sequence length="75" mass="8761">MRRLRWKRSRIRSISGMTASRFFSRTWRPPLVNDAGRALMLSCDATSCTRGSFRTLRLLPIPQRRGRSSCWMVCV</sequence>
<evidence type="ECO:0000313" key="1">
    <source>
        <dbReference type="EMBL" id="CAK9029166.1"/>
    </source>
</evidence>
<organism evidence="1 2">
    <name type="scientific">Durusdinium trenchii</name>
    <dbReference type="NCBI Taxonomy" id="1381693"/>
    <lineage>
        <taxon>Eukaryota</taxon>
        <taxon>Sar</taxon>
        <taxon>Alveolata</taxon>
        <taxon>Dinophyceae</taxon>
        <taxon>Suessiales</taxon>
        <taxon>Symbiodiniaceae</taxon>
        <taxon>Durusdinium</taxon>
    </lineage>
</organism>
<accession>A0ABP0KRA9</accession>
<evidence type="ECO:0000313" key="2">
    <source>
        <dbReference type="Proteomes" id="UP001642484"/>
    </source>
</evidence>
<keyword evidence="2" id="KW-1185">Reference proteome</keyword>
<proteinExistence type="predicted"/>
<dbReference type="Proteomes" id="UP001642484">
    <property type="component" value="Unassembled WGS sequence"/>
</dbReference>
<reference evidence="1 2" key="1">
    <citation type="submission" date="2024-02" db="EMBL/GenBank/DDBJ databases">
        <authorList>
            <person name="Chen Y."/>
            <person name="Shah S."/>
            <person name="Dougan E. K."/>
            <person name="Thang M."/>
            <person name="Chan C."/>
        </authorList>
    </citation>
    <scope>NUCLEOTIDE SEQUENCE [LARGE SCALE GENOMIC DNA]</scope>
</reference>
<protein>
    <submittedName>
        <fullName evidence="1">Uncharacterized protein</fullName>
    </submittedName>
</protein>